<dbReference type="AlphaFoldDB" id="A0A7S0ETZ9"/>
<name>A0A7S0ETZ9_9CRYP</name>
<sequence length="129" mass="15114">MRLREAIKQTEEAAKLEGMRAMQVQLIAHEREIQRLMDEQVKTVNGVCQDEITRRGQHFEQTMKEEWDNVAVRGDELSSLRSMMREVQRLLKSEHAIDELRNKLAARFKIAANARMEILSSVYKSWTGR</sequence>
<gene>
    <name evidence="1" type="ORF">HPHI1048_LOCUS15867</name>
</gene>
<organism evidence="1">
    <name type="scientific">Hanusia phi</name>
    <dbReference type="NCBI Taxonomy" id="3032"/>
    <lineage>
        <taxon>Eukaryota</taxon>
        <taxon>Cryptophyceae</taxon>
        <taxon>Pyrenomonadales</taxon>
        <taxon>Geminigeraceae</taxon>
        <taxon>Hanusia</taxon>
    </lineage>
</organism>
<accession>A0A7S0ETZ9</accession>
<dbReference type="EMBL" id="HBEO01023531">
    <property type="protein sequence ID" value="CAD8493958.1"/>
    <property type="molecule type" value="Transcribed_RNA"/>
</dbReference>
<evidence type="ECO:0000313" key="1">
    <source>
        <dbReference type="EMBL" id="CAD8493958.1"/>
    </source>
</evidence>
<protein>
    <submittedName>
        <fullName evidence="1">Uncharacterized protein</fullName>
    </submittedName>
</protein>
<reference evidence="1" key="1">
    <citation type="submission" date="2021-01" db="EMBL/GenBank/DDBJ databases">
        <authorList>
            <person name="Corre E."/>
            <person name="Pelletier E."/>
            <person name="Niang G."/>
            <person name="Scheremetjew M."/>
            <person name="Finn R."/>
            <person name="Kale V."/>
            <person name="Holt S."/>
            <person name="Cochrane G."/>
            <person name="Meng A."/>
            <person name="Brown T."/>
            <person name="Cohen L."/>
        </authorList>
    </citation>
    <scope>NUCLEOTIDE SEQUENCE</scope>
    <source>
        <strain evidence="1">CCMP325</strain>
    </source>
</reference>
<proteinExistence type="predicted"/>